<evidence type="ECO:0000256" key="3">
    <source>
        <dbReference type="ARBA" id="ARBA00023163"/>
    </source>
</evidence>
<sequence>MPTPPRHRAALVRAAAQLFRRQGYGATGLNEILAASRAPRGSLYHYFPQGKVQIGVEVVEYAGQRVTATLTELAQTEASPADVLRRYARMVVGWLEDSRFRDGSPITTVLLELAPQEAGVTEVGRAAFAAWSRILRDGLVAGGVPPGRAERLAGLALSALEGALVRARVEQDGGPVVDALDQVADLFDSALADGRPDRHH</sequence>
<reference evidence="6" key="1">
    <citation type="submission" date="2021-04" db="EMBL/GenBank/DDBJ databases">
        <title>Pseudonocardia sp. nov., isolated from sandy soil of mangrove forest.</title>
        <authorList>
            <person name="Zan Z."/>
            <person name="Huang R."/>
            <person name="Liu W."/>
        </authorList>
    </citation>
    <scope>NUCLEOTIDE SEQUENCE</scope>
    <source>
        <strain evidence="6">S2-4</strain>
    </source>
</reference>
<keyword evidence="2" id="KW-0238">DNA-binding</keyword>
<evidence type="ECO:0000259" key="4">
    <source>
        <dbReference type="Pfam" id="PF00440"/>
    </source>
</evidence>
<keyword evidence="1" id="KW-0805">Transcription regulation</keyword>
<dbReference type="InterPro" id="IPR001647">
    <property type="entry name" value="HTH_TetR"/>
</dbReference>
<dbReference type="InterPro" id="IPR036271">
    <property type="entry name" value="Tet_transcr_reg_TetR-rel_C_sf"/>
</dbReference>
<dbReference type="InterPro" id="IPR009057">
    <property type="entry name" value="Homeodomain-like_sf"/>
</dbReference>
<proteinExistence type="predicted"/>
<evidence type="ECO:0000259" key="5">
    <source>
        <dbReference type="Pfam" id="PF21993"/>
    </source>
</evidence>
<feature type="domain" description="HTH tetR-type" evidence="4">
    <location>
        <begin position="11"/>
        <end position="50"/>
    </location>
</feature>
<comment type="caution">
    <text evidence="6">The sequence shown here is derived from an EMBL/GenBank/DDBJ whole genome shotgun (WGS) entry which is preliminary data.</text>
</comment>
<name>A0ABT0ZYD9_9PSEU</name>
<dbReference type="Pfam" id="PF00440">
    <property type="entry name" value="TetR_N"/>
    <property type="match status" value="1"/>
</dbReference>
<dbReference type="Gene3D" id="1.10.357.10">
    <property type="entry name" value="Tetracycline Repressor, domain 2"/>
    <property type="match status" value="1"/>
</dbReference>
<dbReference type="Pfam" id="PF21993">
    <property type="entry name" value="TetR_C_13_2"/>
    <property type="match status" value="1"/>
</dbReference>
<evidence type="ECO:0000256" key="1">
    <source>
        <dbReference type="ARBA" id="ARBA00023015"/>
    </source>
</evidence>
<dbReference type="PANTHER" id="PTHR47506:SF3">
    <property type="entry name" value="HTH-TYPE TRANSCRIPTIONAL REGULATOR LMRA"/>
    <property type="match status" value="1"/>
</dbReference>
<dbReference type="PANTHER" id="PTHR47506">
    <property type="entry name" value="TRANSCRIPTIONAL REGULATORY PROTEIN"/>
    <property type="match status" value="1"/>
</dbReference>
<dbReference type="InterPro" id="IPR054156">
    <property type="entry name" value="YxaF_TetR_C"/>
</dbReference>
<keyword evidence="3" id="KW-0804">Transcription</keyword>
<dbReference type="SUPFAM" id="SSF46689">
    <property type="entry name" value="Homeodomain-like"/>
    <property type="match status" value="1"/>
</dbReference>
<dbReference type="Proteomes" id="UP001165283">
    <property type="component" value="Unassembled WGS sequence"/>
</dbReference>
<evidence type="ECO:0000313" key="6">
    <source>
        <dbReference type="EMBL" id="MCO1655747.1"/>
    </source>
</evidence>
<gene>
    <name evidence="6" type="ORF">KDL28_11860</name>
</gene>
<feature type="domain" description="Transcriptional regulator LmrA/YxaF-like C-terminal" evidence="5">
    <location>
        <begin position="80"/>
        <end position="179"/>
    </location>
</feature>
<organism evidence="6 7">
    <name type="scientific">Pseudonocardia humida</name>
    <dbReference type="NCBI Taxonomy" id="2800819"/>
    <lineage>
        <taxon>Bacteria</taxon>
        <taxon>Bacillati</taxon>
        <taxon>Actinomycetota</taxon>
        <taxon>Actinomycetes</taxon>
        <taxon>Pseudonocardiales</taxon>
        <taxon>Pseudonocardiaceae</taxon>
        <taxon>Pseudonocardia</taxon>
    </lineage>
</organism>
<evidence type="ECO:0000313" key="7">
    <source>
        <dbReference type="Proteomes" id="UP001165283"/>
    </source>
</evidence>
<accession>A0ABT0ZYD9</accession>
<keyword evidence="7" id="KW-1185">Reference proteome</keyword>
<protein>
    <submittedName>
        <fullName evidence="6">TetR/AcrR family transcriptional regulator</fullName>
    </submittedName>
</protein>
<dbReference type="RefSeq" id="WP_252437821.1">
    <property type="nucleotide sequence ID" value="NZ_JAGSOV010000024.1"/>
</dbReference>
<dbReference type="SUPFAM" id="SSF48498">
    <property type="entry name" value="Tetracyclin repressor-like, C-terminal domain"/>
    <property type="match status" value="1"/>
</dbReference>
<evidence type="ECO:0000256" key="2">
    <source>
        <dbReference type="ARBA" id="ARBA00023125"/>
    </source>
</evidence>
<dbReference type="EMBL" id="JAGSOV010000024">
    <property type="protein sequence ID" value="MCO1655747.1"/>
    <property type="molecule type" value="Genomic_DNA"/>
</dbReference>